<dbReference type="Pfam" id="PF00378">
    <property type="entry name" value="ECH_1"/>
    <property type="match status" value="1"/>
</dbReference>
<evidence type="ECO:0000256" key="3">
    <source>
        <dbReference type="ARBA" id="ARBA00004789"/>
    </source>
</evidence>
<evidence type="ECO:0000256" key="1">
    <source>
        <dbReference type="ARBA" id="ARBA00003299"/>
    </source>
</evidence>
<dbReference type="SUPFAM" id="SSF52096">
    <property type="entry name" value="ClpP/crotonase"/>
    <property type="match status" value="1"/>
</dbReference>
<keyword evidence="7 13" id="KW-0808">Transferase</keyword>
<gene>
    <name evidence="13" type="ORF">BCD95_002419</name>
</gene>
<dbReference type="InterPro" id="IPR050091">
    <property type="entry name" value="PKS_NRPS_Biosynth_Enz"/>
</dbReference>
<comment type="function">
    <text evidence="1">Involved in some intermediate steps for the synthesis of the antibiotic polyketide bacillaene which is involved in secondary metabolism.</text>
</comment>
<dbReference type="InterPro" id="IPR020806">
    <property type="entry name" value="PKS_PP-bd"/>
</dbReference>
<evidence type="ECO:0000259" key="11">
    <source>
        <dbReference type="PROSITE" id="PS50075"/>
    </source>
</evidence>
<dbReference type="InterPro" id="IPR016039">
    <property type="entry name" value="Thiolase-like"/>
</dbReference>
<evidence type="ECO:0000256" key="9">
    <source>
        <dbReference type="RuleBase" id="RU003707"/>
    </source>
</evidence>
<dbReference type="Pfam" id="PF22336">
    <property type="entry name" value="RhiE-like_linker"/>
    <property type="match status" value="2"/>
</dbReference>
<feature type="compositionally biased region" description="Polar residues" evidence="10">
    <location>
        <begin position="302"/>
        <end position="311"/>
    </location>
</feature>
<dbReference type="SMART" id="SM01294">
    <property type="entry name" value="PKS_PP_betabranch"/>
    <property type="match status" value="1"/>
</dbReference>
<proteinExistence type="inferred from homology"/>
<comment type="pathway">
    <text evidence="3">Antibiotic biosynthesis; bacillaene biosynthesis.</text>
</comment>
<dbReference type="EMBL" id="JABTDW010000001">
    <property type="protein sequence ID" value="NSB14160.1"/>
    <property type="molecule type" value="Genomic_DNA"/>
</dbReference>
<dbReference type="Pfam" id="PF02801">
    <property type="entry name" value="Ketoacyl-synt_C"/>
    <property type="match status" value="2"/>
</dbReference>
<dbReference type="InterPro" id="IPR054514">
    <property type="entry name" value="RhiE-like_linker"/>
</dbReference>
<evidence type="ECO:0000256" key="5">
    <source>
        <dbReference type="ARBA" id="ARBA00022490"/>
    </source>
</evidence>
<reference evidence="13" key="1">
    <citation type="submission" date="2020-06" db="EMBL/GenBank/DDBJ databases">
        <title>Genomic insights into acetone-butanol-ethanol (ABE) fermentation by sequencing solventogenic clostridia strains.</title>
        <authorList>
            <person name="Brown S."/>
        </authorList>
    </citation>
    <scope>NUCLEOTIDE SEQUENCE</scope>
    <source>
        <strain evidence="13">DJ123</strain>
    </source>
</reference>
<dbReference type="PROSITE" id="PS00166">
    <property type="entry name" value="ENOYL_COA_HYDRATASE"/>
    <property type="match status" value="1"/>
</dbReference>
<keyword evidence="6" id="KW-0597">Phosphoprotein</keyword>
<dbReference type="Pfam" id="PF00550">
    <property type="entry name" value="PP-binding"/>
    <property type="match status" value="2"/>
</dbReference>
<dbReference type="SUPFAM" id="SSF53901">
    <property type="entry name" value="Thiolase-like"/>
    <property type="match status" value="2"/>
</dbReference>
<feature type="domain" description="Ketosynthase family 3 (KS3)" evidence="12">
    <location>
        <begin position="330"/>
        <end position="753"/>
    </location>
</feature>
<dbReference type="GO" id="GO:0004312">
    <property type="term" value="F:fatty acid synthase activity"/>
    <property type="evidence" value="ECO:0007669"/>
    <property type="project" value="TreeGrafter"/>
</dbReference>
<evidence type="ECO:0000256" key="8">
    <source>
        <dbReference type="ARBA" id="ARBA00022737"/>
    </source>
</evidence>
<dbReference type="PANTHER" id="PTHR43775:SF37">
    <property type="entry name" value="SI:DKEY-61P9.11"/>
    <property type="match status" value="1"/>
</dbReference>
<feature type="domain" description="Carrier" evidence="11">
    <location>
        <begin position="1711"/>
        <end position="1786"/>
    </location>
</feature>
<sequence length="1820" mass="204942">MNSKEIFTALQNGEISYENAKKQLNILMSSENIIQDDSSKIKDKNIITVNSVVSLQEITEDIVLVKMEDRKNKNTFSQELVDGLTNAFEIIKENLKYKIAILIGYDTYFASGGSKEGLIAIQEGRVKFTDINIYSIALECPIPVIAAIQGHCIGAGWSMGMFCDFIVMGKECFYSSNYMKYGFTPGAGATLIFPERFGRNLAQEILYTGKSFRGSDLEEKGISFPVILRREVLSYAINLAKELAESSRTSLVALKELMVKSIKEKLISTYESELKMHEKTFVNNDDVRNKIESLFITSSKDNDNKQNISDKSNSESRGNEVNLHENKDLKNAIAIIGMAGEFPNSNNVDEFWENILRGNDCISEVPESRWSVEKYYDSDPKSSKKSNSKWMGLLENADKFDPLFFNISPAEAELMDPQQRVFLESCWHCIEDAGLKPSALSKSRCGVFVGCASGNYLRYIDDDKLNAQSFMGSALSILSARISYYLNLKGPSMAIDTACSSSLVAIAEACDSLILHNCDLALAGGVCVLVGPLMHIMTSKAGMLSKSGRCYTFDQRADGFVPGEGTGTVLLKRLEDAIRDKDNIQGVIRGWGMNQDGKTNGITAPSGKSQSELETYVYDKFNINPERISLIETHGTATKLGDPIEVEALLETFKKYTSKESYCALGSVKSNIGHLLTASGIASVIKVLLSLKYKKLTPTINFKELNEHIDLGNSPFYINNKLREWKNDDNTSRCAAISAFGFSGTNAHLVIEEYNSEAYKKGNEKYTDSLAFILSAKNEESLREYARSIKNYICKNKEVNLIDLIYTLQVGREDMNYRMGFMTNSIDDTLKKLNDFINDFSNEDILKSIVKKSQKNDNGLNDYRFNAKNSFEHALQLWINGKTVEWDNLYNKIEAKRISIPGYPFMRESYWVSNVNESSNSIESSRETYNIDYENLERNNEQAFTVSYLTNVLSTILKIDPKKIEEDTSFDELGIDSIVIIKISEIFSEKFKNISSTLLFTYKDIKSLAEYFLKEHKETLRKLMNDKNITKIESDFVEVNTVDNKKSTEEIIDKNCFNEVNKDSDIAIIGISGSYPEAEDVNEFWNNLKQGKDCIVEIPKERWDFRKYYDEDKNTDGKSGGMYCKWGGFLKDVDKFDNSFFNISPFEARFMDPQERLFLQTAASCFQDAGLSKKALYNSESKDGSASVGVFVGVTYNNYQLNAIQKFEEGKFIPINSQTYSIANRVSYFFNLNGPSVSLDTACSSSLYAIHLACESIKSGECNMAIAGGVNLSLHPSKYISLCEGKFLASDGRCHTFGDNGDGYVPGEGVGAVLLKPLKCAQKDGDNIYAVIKGSAVNNDGKTFGYRVPNPVAQQDVIKTAIEKANVNPETISYVEAHGTGTKLGDPIEIEGLNNAFKQYTTTKQFCAIGSVKSNIGHLESAAGIAQLTKVILQMKNRKLVPSLTHSESLNPKINFEDTVFFVQKTLEDWKSPVINIDGKETIIPRRAGISSFGAGGVNVHLILEDYVNKSNDLIEESNEKNIITLSAKTEDNLRCYAQNLTEYLKDNSNDIRFSDMAYTLQVGRNPMEVRLAFTACSVEETIKMLELFINNKKEDSIYFNKKELIKDNNNEFSCNENLEVTADIWVKGYDGFDWNELYNNHKPSRISLPTYCFSKNRYWIDYQKDSLLDEEIIYEEEQVIQKDIVKKEVHEKDTLILKELRNALEDERQILIEKYLQDKVACILEFTPPNLPDFTTGFFEMGMESVMLERLFVLVNNDLKVDITETEILDNSSIRQLAKYLLSIMSFDDKDNDITDSSNIDSLYLQEAADTLRNLLLGL</sequence>
<evidence type="ECO:0000313" key="13">
    <source>
        <dbReference type="EMBL" id="NSB14160.1"/>
    </source>
</evidence>
<dbReference type="Gene3D" id="1.10.1240.100">
    <property type="match status" value="2"/>
</dbReference>
<evidence type="ECO:0000256" key="10">
    <source>
        <dbReference type="SAM" id="MobiDB-lite"/>
    </source>
</evidence>
<evidence type="ECO:0000313" key="14">
    <source>
        <dbReference type="Proteomes" id="UP000822184"/>
    </source>
</evidence>
<dbReference type="FunFam" id="3.40.47.10:FF:000019">
    <property type="entry name" value="Polyketide synthase type I"/>
    <property type="match status" value="2"/>
</dbReference>
<evidence type="ECO:0000256" key="7">
    <source>
        <dbReference type="ARBA" id="ARBA00022679"/>
    </source>
</evidence>
<dbReference type="Gene3D" id="1.10.1200.10">
    <property type="entry name" value="ACP-like"/>
    <property type="match status" value="2"/>
</dbReference>
<comment type="subcellular location">
    <subcellularLocation>
        <location evidence="2">Cytoplasm</location>
    </subcellularLocation>
</comment>
<dbReference type="PROSITE" id="PS52004">
    <property type="entry name" value="KS3_2"/>
    <property type="match status" value="2"/>
</dbReference>
<dbReference type="GO" id="GO:0071770">
    <property type="term" value="P:DIM/DIP cell wall layer assembly"/>
    <property type="evidence" value="ECO:0007669"/>
    <property type="project" value="TreeGrafter"/>
</dbReference>
<dbReference type="PROSITE" id="PS00012">
    <property type="entry name" value="PHOSPHOPANTETHEINE"/>
    <property type="match status" value="1"/>
</dbReference>
<dbReference type="Pfam" id="PF00109">
    <property type="entry name" value="ketoacyl-synt"/>
    <property type="match status" value="2"/>
</dbReference>
<dbReference type="InterPro" id="IPR001753">
    <property type="entry name" value="Enoyl-CoA_hydra/iso"/>
</dbReference>
<dbReference type="Gene3D" id="3.40.47.10">
    <property type="match status" value="2"/>
</dbReference>
<evidence type="ECO:0000256" key="6">
    <source>
        <dbReference type="ARBA" id="ARBA00022553"/>
    </source>
</evidence>
<feature type="domain" description="Carrier" evidence="11">
    <location>
        <begin position="943"/>
        <end position="1016"/>
    </location>
</feature>
<dbReference type="SUPFAM" id="SSF47336">
    <property type="entry name" value="ACP-like"/>
    <property type="match status" value="2"/>
</dbReference>
<dbReference type="NCBIfam" id="NF005496">
    <property type="entry name" value="PRK07110.1"/>
    <property type="match status" value="1"/>
</dbReference>
<dbReference type="PROSITE" id="PS50075">
    <property type="entry name" value="CARRIER"/>
    <property type="match status" value="2"/>
</dbReference>
<dbReference type="Proteomes" id="UP000822184">
    <property type="component" value="Unassembled WGS sequence"/>
</dbReference>
<accession>A0AAE5H4M1</accession>
<dbReference type="GO" id="GO:0004315">
    <property type="term" value="F:3-oxoacyl-[acyl-carrier-protein] synthase activity"/>
    <property type="evidence" value="ECO:0007669"/>
    <property type="project" value="InterPro"/>
</dbReference>
<feature type="compositionally biased region" description="Basic and acidic residues" evidence="10">
    <location>
        <begin position="312"/>
        <end position="323"/>
    </location>
</feature>
<feature type="region of interest" description="Disordered" evidence="10">
    <location>
        <begin position="302"/>
        <end position="323"/>
    </location>
</feature>
<evidence type="ECO:0000259" key="12">
    <source>
        <dbReference type="PROSITE" id="PS52004"/>
    </source>
</evidence>
<dbReference type="Gene3D" id="3.90.226.10">
    <property type="entry name" value="2-enoyl-CoA Hydratase, Chain A, domain 1"/>
    <property type="match status" value="1"/>
</dbReference>
<dbReference type="InterPro" id="IPR029045">
    <property type="entry name" value="ClpP/crotonase-like_dom_sf"/>
</dbReference>
<dbReference type="InterPro" id="IPR018201">
    <property type="entry name" value="Ketoacyl_synth_AS"/>
</dbReference>
<comment type="similarity">
    <text evidence="9">Belongs to the enoyl-CoA hydratase/isomerase family.</text>
</comment>
<dbReference type="CDD" id="cd00833">
    <property type="entry name" value="PKS"/>
    <property type="match status" value="2"/>
</dbReference>
<dbReference type="Gene3D" id="6.20.390.20">
    <property type="match status" value="1"/>
</dbReference>
<keyword evidence="4" id="KW-0596">Phosphopantetheine</keyword>
<dbReference type="PANTHER" id="PTHR43775">
    <property type="entry name" value="FATTY ACID SYNTHASE"/>
    <property type="match status" value="1"/>
</dbReference>
<dbReference type="InterPro" id="IPR014030">
    <property type="entry name" value="Ketoacyl_synth_N"/>
</dbReference>
<dbReference type="SMART" id="SM00825">
    <property type="entry name" value="PKS_KS"/>
    <property type="match status" value="2"/>
</dbReference>
<dbReference type="InterPro" id="IPR014031">
    <property type="entry name" value="Ketoacyl_synth_C"/>
</dbReference>
<keyword evidence="8" id="KW-0677">Repeat</keyword>
<protein>
    <submittedName>
        <fullName evidence="13">Acyl transferase domain-containing protein/enoyl-CoA hydratase/carnithine racemase</fullName>
    </submittedName>
</protein>
<evidence type="ECO:0000256" key="4">
    <source>
        <dbReference type="ARBA" id="ARBA00022450"/>
    </source>
</evidence>
<dbReference type="PROSITE" id="PS00606">
    <property type="entry name" value="KS3_1"/>
    <property type="match status" value="2"/>
</dbReference>
<dbReference type="InterPro" id="IPR020841">
    <property type="entry name" value="PKS_Beta-ketoAc_synthase_dom"/>
</dbReference>
<dbReference type="GO" id="GO:0005737">
    <property type="term" value="C:cytoplasm"/>
    <property type="evidence" value="ECO:0007669"/>
    <property type="project" value="UniProtKB-SubCell"/>
</dbReference>
<dbReference type="RefSeq" id="WP_054249078.1">
    <property type="nucleotide sequence ID" value="NZ_JABTDW010000001.1"/>
</dbReference>
<keyword evidence="5" id="KW-0963">Cytoplasm</keyword>
<dbReference type="InterPro" id="IPR036736">
    <property type="entry name" value="ACP-like_sf"/>
</dbReference>
<name>A0AAE5H4M1_CLOBE</name>
<dbReference type="InterPro" id="IPR009081">
    <property type="entry name" value="PP-bd_ACP"/>
</dbReference>
<dbReference type="InterPro" id="IPR018376">
    <property type="entry name" value="Enoyl-CoA_hyd/isom_CS"/>
</dbReference>
<comment type="caution">
    <text evidence="13">The sequence shown here is derived from an EMBL/GenBank/DDBJ whole genome shotgun (WGS) entry which is preliminary data.</text>
</comment>
<dbReference type="GO" id="GO:0031177">
    <property type="term" value="F:phosphopantetheine binding"/>
    <property type="evidence" value="ECO:0007669"/>
    <property type="project" value="InterPro"/>
</dbReference>
<dbReference type="GO" id="GO:0005886">
    <property type="term" value="C:plasma membrane"/>
    <property type="evidence" value="ECO:0007669"/>
    <property type="project" value="TreeGrafter"/>
</dbReference>
<feature type="domain" description="Ketosynthase family 3 (KS3)" evidence="12">
    <location>
        <begin position="1063"/>
        <end position="1506"/>
    </location>
</feature>
<dbReference type="InterPro" id="IPR006162">
    <property type="entry name" value="Ppantetheine_attach_site"/>
</dbReference>
<dbReference type="SMART" id="SM00823">
    <property type="entry name" value="PKS_PP"/>
    <property type="match status" value="2"/>
</dbReference>
<dbReference type="GO" id="GO:0006633">
    <property type="term" value="P:fatty acid biosynthetic process"/>
    <property type="evidence" value="ECO:0007669"/>
    <property type="project" value="InterPro"/>
</dbReference>
<organism evidence="13 14">
    <name type="scientific">Clostridium beijerinckii</name>
    <name type="common">Clostridium MP</name>
    <dbReference type="NCBI Taxonomy" id="1520"/>
    <lineage>
        <taxon>Bacteria</taxon>
        <taxon>Bacillati</taxon>
        <taxon>Bacillota</taxon>
        <taxon>Clostridia</taxon>
        <taxon>Eubacteriales</taxon>
        <taxon>Clostridiaceae</taxon>
        <taxon>Clostridium</taxon>
    </lineage>
</organism>
<evidence type="ECO:0000256" key="2">
    <source>
        <dbReference type="ARBA" id="ARBA00004496"/>
    </source>
</evidence>
<dbReference type="CDD" id="cd06558">
    <property type="entry name" value="crotonase-like"/>
    <property type="match status" value="1"/>
</dbReference>